<dbReference type="SUPFAM" id="SSF52172">
    <property type="entry name" value="CheY-like"/>
    <property type="match status" value="1"/>
</dbReference>
<evidence type="ECO:0000256" key="3">
    <source>
        <dbReference type="ARBA" id="ARBA00023125"/>
    </source>
</evidence>
<evidence type="ECO:0000313" key="7">
    <source>
        <dbReference type="Proteomes" id="UP000197024"/>
    </source>
</evidence>
<evidence type="ECO:0000256" key="1">
    <source>
        <dbReference type="ARBA" id="ARBA00022553"/>
    </source>
</evidence>
<protein>
    <submittedName>
        <fullName evidence="6">Response regulator</fullName>
    </submittedName>
</protein>
<dbReference type="InterPro" id="IPR039420">
    <property type="entry name" value="WalR-like"/>
</dbReference>
<dbReference type="GO" id="GO:0032993">
    <property type="term" value="C:protein-DNA complex"/>
    <property type="evidence" value="ECO:0007669"/>
    <property type="project" value="TreeGrafter"/>
</dbReference>
<keyword evidence="2" id="KW-0902">Two-component regulatory system</keyword>
<dbReference type="GO" id="GO:0000156">
    <property type="term" value="F:phosphorelay response regulator activity"/>
    <property type="evidence" value="ECO:0007669"/>
    <property type="project" value="TreeGrafter"/>
</dbReference>
<dbReference type="GO" id="GO:0005829">
    <property type="term" value="C:cytosol"/>
    <property type="evidence" value="ECO:0007669"/>
    <property type="project" value="TreeGrafter"/>
</dbReference>
<dbReference type="InterPro" id="IPR011006">
    <property type="entry name" value="CheY-like_superfamily"/>
</dbReference>
<dbReference type="AlphaFoldDB" id="A0A1Z3LYI6"/>
<name>A0A1Z3LYI6_BREDI</name>
<dbReference type="EMBL" id="CP021995">
    <property type="protein sequence ID" value="ASD27260.1"/>
    <property type="molecule type" value="Genomic_DNA"/>
</dbReference>
<gene>
    <name evidence="6" type="ORF">CD943_10395</name>
</gene>
<evidence type="ECO:0000313" key="6">
    <source>
        <dbReference type="EMBL" id="ASD27260.1"/>
    </source>
</evidence>
<dbReference type="RefSeq" id="WP_088410981.1">
    <property type="nucleotide sequence ID" value="NZ_CP021995.1"/>
</dbReference>
<feature type="modified residue" description="4-aspartylphosphate" evidence="4">
    <location>
        <position position="146"/>
    </location>
</feature>
<dbReference type="Pfam" id="PF00072">
    <property type="entry name" value="Response_reg"/>
    <property type="match status" value="1"/>
</dbReference>
<dbReference type="Proteomes" id="UP000197024">
    <property type="component" value="Chromosome"/>
</dbReference>
<dbReference type="GO" id="GO:0000976">
    <property type="term" value="F:transcription cis-regulatory region binding"/>
    <property type="evidence" value="ECO:0007669"/>
    <property type="project" value="TreeGrafter"/>
</dbReference>
<reference evidence="6 7" key="1">
    <citation type="submission" date="2017-06" db="EMBL/GenBank/DDBJ databases">
        <title>Biodegradation of gentamicin by bacterial consortia AMQD4 in synthetic medium and raw gentamicin sewage.</title>
        <authorList>
            <person name="Chang H."/>
            <person name="Feng Y."/>
            <person name="Li Z."/>
            <person name="Xue J."/>
            <person name="Cheng D."/>
        </authorList>
    </citation>
    <scope>NUCLEOTIDE SEQUENCE [LARGE SCALE GENOMIC DNA]</scope>
    <source>
        <strain evidence="6 7">BZC3</strain>
    </source>
</reference>
<dbReference type="GO" id="GO:0006355">
    <property type="term" value="P:regulation of DNA-templated transcription"/>
    <property type="evidence" value="ECO:0007669"/>
    <property type="project" value="TreeGrafter"/>
</dbReference>
<evidence type="ECO:0000256" key="2">
    <source>
        <dbReference type="ARBA" id="ARBA00023012"/>
    </source>
</evidence>
<organism evidence="6 7">
    <name type="scientific">Brevundimonas diminuta</name>
    <name type="common">Pseudomonas diminuta</name>
    <dbReference type="NCBI Taxonomy" id="293"/>
    <lineage>
        <taxon>Bacteria</taxon>
        <taxon>Pseudomonadati</taxon>
        <taxon>Pseudomonadota</taxon>
        <taxon>Alphaproteobacteria</taxon>
        <taxon>Caulobacterales</taxon>
        <taxon>Caulobacteraceae</taxon>
        <taxon>Brevundimonas</taxon>
    </lineage>
</organism>
<keyword evidence="1 4" id="KW-0597">Phosphoprotein</keyword>
<feature type="domain" description="Response regulatory" evidence="5">
    <location>
        <begin position="96"/>
        <end position="208"/>
    </location>
</feature>
<dbReference type="PANTHER" id="PTHR48111:SF40">
    <property type="entry name" value="PHOSPHATE REGULON TRANSCRIPTIONAL REGULATORY PROTEIN PHOB"/>
    <property type="match status" value="1"/>
</dbReference>
<keyword evidence="3" id="KW-0238">DNA-binding</keyword>
<dbReference type="PANTHER" id="PTHR48111">
    <property type="entry name" value="REGULATOR OF RPOS"/>
    <property type="match status" value="1"/>
</dbReference>
<dbReference type="Gene3D" id="3.40.50.2300">
    <property type="match status" value="1"/>
</dbReference>
<proteinExistence type="predicted"/>
<sequence>MTVIKPQNAAPPGAANTDAARLCALYDGLLQAGGAVSPEAERELRALAKIFDLDAERPAAELWPYVRAVLVRQAPAPERTSTEPTTTPAAEAAPLTVLLVEDDADAALDLTEALDAAGHRVVGPFHSAEAAAAATALHPIDVALLDINLSGENTGVDLARSLKSRWGVPVIFLSGDVTAAAQNAELAAAMVIKPYRGRDVLDALSRLESA</sequence>
<dbReference type="STRING" id="293.GCA_000988015_01535"/>
<dbReference type="PROSITE" id="PS50110">
    <property type="entry name" value="RESPONSE_REGULATORY"/>
    <property type="match status" value="1"/>
</dbReference>
<accession>A0A1Z3LYI6</accession>
<evidence type="ECO:0000259" key="5">
    <source>
        <dbReference type="PROSITE" id="PS50110"/>
    </source>
</evidence>
<dbReference type="SMART" id="SM00448">
    <property type="entry name" value="REC"/>
    <property type="match status" value="1"/>
</dbReference>
<reference evidence="6 7" key="2">
    <citation type="submission" date="2017-06" db="EMBL/GenBank/DDBJ databases">
        <authorList>
            <person name="Kim H.J."/>
            <person name="Triplett B.A."/>
        </authorList>
    </citation>
    <scope>NUCLEOTIDE SEQUENCE [LARGE SCALE GENOMIC DNA]</scope>
    <source>
        <strain evidence="6 7">BZC3</strain>
    </source>
</reference>
<dbReference type="InterPro" id="IPR001789">
    <property type="entry name" value="Sig_transdc_resp-reg_receiver"/>
</dbReference>
<evidence type="ECO:0000256" key="4">
    <source>
        <dbReference type="PROSITE-ProRule" id="PRU00169"/>
    </source>
</evidence>